<evidence type="ECO:0000256" key="10">
    <source>
        <dbReference type="RuleBase" id="RU321113"/>
    </source>
</evidence>
<feature type="transmembrane region" description="Helical" evidence="10">
    <location>
        <begin position="72"/>
        <end position="93"/>
    </location>
</feature>
<protein>
    <recommendedName>
        <fullName evidence="10">Potassium transporter</fullName>
    </recommendedName>
</protein>
<feature type="transmembrane region" description="Helical" evidence="10">
    <location>
        <begin position="527"/>
        <end position="546"/>
    </location>
</feature>
<name>A0ABP1FIU0_9CHLO</name>
<comment type="similarity">
    <text evidence="2 10">Belongs to the HAK/KUP transporter (TC 2.A.72.3) family.</text>
</comment>
<keyword evidence="6 10" id="KW-0630">Potassium</keyword>
<proteinExistence type="inferred from homology"/>
<dbReference type="Proteomes" id="UP001497392">
    <property type="component" value="Unassembled WGS sequence"/>
</dbReference>
<evidence type="ECO:0000256" key="9">
    <source>
        <dbReference type="ARBA" id="ARBA00023136"/>
    </source>
</evidence>
<feature type="transmembrane region" description="Helical" evidence="10">
    <location>
        <begin position="105"/>
        <end position="126"/>
    </location>
</feature>
<feature type="transmembrane region" description="Helical" evidence="10">
    <location>
        <begin position="272"/>
        <end position="296"/>
    </location>
</feature>
<evidence type="ECO:0000256" key="4">
    <source>
        <dbReference type="ARBA" id="ARBA00022538"/>
    </source>
</evidence>
<accession>A0ABP1FIU0</accession>
<keyword evidence="5 10" id="KW-0812">Transmembrane</keyword>
<comment type="function">
    <text evidence="10">Potassium transporter.</text>
</comment>
<evidence type="ECO:0000256" key="1">
    <source>
        <dbReference type="ARBA" id="ARBA00004141"/>
    </source>
</evidence>
<evidence type="ECO:0000313" key="15">
    <source>
        <dbReference type="Proteomes" id="UP001497392"/>
    </source>
</evidence>
<reference evidence="14 15" key="1">
    <citation type="submission" date="2024-06" db="EMBL/GenBank/DDBJ databases">
        <authorList>
            <person name="Kraege A."/>
            <person name="Thomma B."/>
        </authorList>
    </citation>
    <scope>NUCLEOTIDE SEQUENCE [LARGE SCALE GENOMIC DNA]</scope>
</reference>
<dbReference type="InterPro" id="IPR053951">
    <property type="entry name" value="K_trans_N"/>
</dbReference>
<evidence type="ECO:0000256" key="7">
    <source>
        <dbReference type="ARBA" id="ARBA00022989"/>
    </source>
</evidence>
<feature type="transmembrane region" description="Helical" evidence="10">
    <location>
        <begin position="241"/>
        <end position="260"/>
    </location>
</feature>
<feature type="transmembrane region" description="Helical" evidence="10">
    <location>
        <begin position="316"/>
        <end position="337"/>
    </location>
</feature>
<evidence type="ECO:0000256" key="2">
    <source>
        <dbReference type="ARBA" id="ARBA00008440"/>
    </source>
</evidence>
<feature type="transmembrane region" description="Helical" evidence="10">
    <location>
        <begin position="437"/>
        <end position="459"/>
    </location>
</feature>
<feature type="transmembrane region" description="Helical" evidence="10">
    <location>
        <begin position="389"/>
        <end position="416"/>
    </location>
</feature>
<dbReference type="Pfam" id="PF02705">
    <property type="entry name" value="K_trans"/>
    <property type="match status" value="1"/>
</dbReference>
<evidence type="ECO:0000256" key="3">
    <source>
        <dbReference type="ARBA" id="ARBA00022448"/>
    </source>
</evidence>
<feature type="domain" description="K+ potassium transporter C-terminal" evidence="13">
    <location>
        <begin position="599"/>
        <end position="762"/>
    </location>
</feature>
<sequence length="763" mass="82289">MAGTGPAAGSLSMEAPEALPNGSASRLSKLSGQEQQPPRRKASVSLHNDADLESDIKDQLAAKATWSATLALAYRSVGIIYGDIGTSPLYVYASTFTSSPSQDDVVGLASLIFWTLTLVVVGKYILIVLMADDHGEGGTFALYSLITRYAHIATPSGSPNASDLHLSRYTSNSRVEASGRQGPKTTSEKVGALLRHSKVARGLLLAVVLLATSMIIGDGVLTPAISVISAIQGLTNASSNINNNTIVGVTCAILVLLFAFQRFGTSKVGFTFAPIVLLWFTANVMVNLYNIIVYYPGIFKALSPHYLFLFFIRNGFSGWVALGGTLLCVTGSEALYADLGHFSKAAIRLGFLCVAYPSLVITYLGQAAYLMVNPDNYSTTFYACIPSPVYWPVFVVAVLAAIVASQAMISGAFSIVKQSIALGCFPRLDIKHTSEKFGGQIYIPAVNWTLMVLTVAVVAGFQSGTAIGNGYGVAVTFVFLITTNLFFLASMVVFNINPLFTWPIYALFLLIDGAYLSANLFKFLTGGWFPIALSIVVFIISAIWFYGRQRKSSYAKEHSQHLHLPENGADESAEKASTLGGSKAPLTLVSSNEAIQRIPGIGLVFADSVSEVPPVFTHMLENLPAVFETVIFVTVRFVPVSRVLPEERFLFRPLSGAPGCHRAVARYGYQDRVDLGYEFSQTLMKKLAYAVTPLGVSPPEAFDGKLVYIMGNTTCEPKPGANCLRRMILDYGYNPLAAVTRSRNAAWNVPKAHLIEFGLVFEV</sequence>
<dbReference type="InterPro" id="IPR053952">
    <property type="entry name" value="K_trans_C"/>
</dbReference>
<feature type="compositionally biased region" description="Polar residues" evidence="11">
    <location>
        <begin position="22"/>
        <end position="36"/>
    </location>
</feature>
<evidence type="ECO:0000256" key="5">
    <source>
        <dbReference type="ARBA" id="ARBA00022692"/>
    </source>
</evidence>
<keyword evidence="3" id="KW-0813">Transport</keyword>
<feature type="transmembrane region" description="Helical" evidence="10">
    <location>
        <begin position="349"/>
        <end position="369"/>
    </location>
</feature>
<evidence type="ECO:0000256" key="11">
    <source>
        <dbReference type="SAM" id="MobiDB-lite"/>
    </source>
</evidence>
<keyword evidence="7 10" id="KW-1133">Transmembrane helix</keyword>
<feature type="transmembrane region" description="Helical" evidence="10">
    <location>
        <begin position="203"/>
        <end position="229"/>
    </location>
</feature>
<gene>
    <name evidence="14" type="primary">g1773</name>
    <name evidence="14" type="ORF">VP750_LOCUS1515</name>
</gene>
<feature type="domain" description="K+ potassium transporter integral membrane" evidence="12">
    <location>
        <begin position="73"/>
        <end position="562"/>
    </location>
</feature>
<feature type="region of interest" description="Disordered" evidence="11">
    <location>
        <begin position="1"/>
        <end position="47"/>
    </location>
</feature>
<keyword evidence="15" id="KW-1185">Reference proteome</keyword>
<keyword evidence="9 10" id="KW-0472">Membrane</keyword>
<comment type="caution">
    <text evidence="14">The sequence shown here is derived from an EMBL/GenBank/DDBJ whole genome shotgun (WGS) entry which is preliminary data.</text>
</comment>
<comment type="subcellular location">
    <subcellularLocation>
        <location evidence="1 10">Membrane</location>
        <topology evidence="1 10">Multi-pass membrane protein</topology>
    </subcellularLocation>
</comment>
<evidence type="ECO:0000256" key="6">
    <source>
        <dbReference type="ARBA" id="ARBA00022958"/>
    </source>
</evidence>
<keyword evidence="4 10" id="KW-0633">Potassium transport</keyword>
<dbReference type="EMBL" id="CAXHTA020000002">
    <property type="protein sequence ID" value="CAL5219856.1"/>
    <property type="molecule type" value="Genomic_DNA"/>
</dbReference>
<dbReference type="PANTHER" id="PTHR30540:SF83">
    <property type="entry name" value="K+ POTASSIUM TRANSPORTER"/>
    <property type="match status" value="1"/>
</dbReference>
<dbReference type="NCBIfam" id="TIGR00794">
    <property type="entry name" value="kup"/>
    <property type="match status" value="1"/>
</dbReference>
<dbReference type="Pfam" id="PF22776">
    <property type="entry name" value="K_trans_C"/>
    <property type="match status" value="1"/>
</dbReference>
<evidence type="ECO:0000259" key="13">
    <source>
        <dbReference type="Pfam" id="PF22776"/>
    </source>
</evidence>
<evidence type="ECO:0000259" key="12">
    <source>
        <dbReference type="Pfam" id="PF02705"/>
    </source>
</evidence>
<keyword evidence="8 10" id="KW-0406">Ion transport</keyword>
<evidence type="ECO:0000256" key="8">
    <source>
        <dbReference type="ARBA" id="ARBA00023065"/>
    </source>
</evidence>
<dbReference type="PANTHER" id="PTHR30540">
    <property type="entry name" value="OSMOTIC STRESS POTASSIUM TRANSPORTER"/>
    <property type="match status" value="1"/>
</dbReference>
<feature type="transmembrane region" description="Helical" evidence="10">
    <location>
        <begin position="502"/>
        <end position="521"/>
    </location>
</feature>
<evidence type="ECO:0000313" key="14">
    <source>
        <dbReference type="EMBL" id="CAL5219856.1"/>
    </source>
</evidence>
<organism evidence="14 15">
    <name type="scientific">Coccomyxa viridis</name>
    <dbReference type="NCBI Taxonomy" id="1274662"/>
    <lineage>
        <taxon>Eukaryota</taxon>
        <taxon>Viridiplantae</taxon>
        <taxon>Chlorophyta</taxon>
        <taxon>core chlorophytes</taxon>
        <taxon>Trebouxiophyceae</taxon>
        <taxon>Trebouxiophyceae incertae sedis</taxon>
        <taxon>Coccomyxaceae</taxon>
        <taxon>Coccomyxa</taxon>
    </lineage>
</organism>
<feature type="transmembrane region" description="Helical" evidence="10">
    <location>
        <begin position="471"/>
        <end position="495"/>
    </location>
</feature>
<dbReference type="InterPro" id="IPR003855">
    <property type="entry name" value="K+_transporter"/>
</dbReference>